<dbReference type="STRING" id="89187.ISM_05655"/>
<dbReference type="OrthoDB" id="7876202at2"/>
<gene>
    <name evidence="2" type="ORF">ISM_05655</name>
</gene>
<evidence type="ECO:0000313" key="2">
    <source>
        <dbReference type="EMBL" id="EAP77754.1"/>
    </source>
</evidence>
<dbReference type="RefSeq" id="WP_009813155.1">
    <property type="nucleotide sequence ID" value="NZ_CH724156.1"/>
</dbReference>
<keyword evidence="1" id="KW-0472">Membrane</keyword>
<keyword evidence="1" id="KW-0812">Transmembrane</keyword>
<proteinExistence type="predicted"/>
<comment type="caution">
    <text evidence="2">The sequence shown here is derived from an EMBL/GenBank/DDBJ whole genome shotgun (WGS) entry which is preliminary data.</text>
</comment>
<accession>A3SK73</accession>
<evidence type="ECO:0000313" key="3">
    <source>
        <dbReference type="Proteomes" id="UP000005954"/>
    </source>
</evidence>
<protein>
    <submittedName>
        <fullName evidence="2">Uncharacterized protein</fullName>
    </submittedName>
</protein>
<name>A3SK73_ROSNI</name>
<dbReference type="EMBL" id="AALY01000001">
    <property type="protein sequence ID" value="EAP77754.1"/>
    <property type="molecule type" value="Genomic_DNA"/>
</dbReference>
<dbReference type="Proteomes" id="UP000005954">
    <property type="component" value="Unassembled WGS sequence"/>
</dbReference>
<keyword evidence="1" id="KW-1133">Transmembrane helix</keyword>
<organism evidence="2 3">
    <name type="scientific">Roseovarius nubinhibens (strain ATCC BAA-591 / DSM 15170 / ISM)</name>
    <dbReference type="NCBI Taxonomy" id="89187"/>
    <lineage>
        <taxon>Bacteria</taxon>
        <taxon>Pseudomonadati</taxon>
        <taxon>Pseudomonadota</taxon>
        <taxon>Alphaproteobacteria</taxon>
        <taxon>Rhodobacterales</taxon>
        <taxon>Roseobacteraceae</taxon>
        <taxon>Roseovarius</taxon>
    </lineage>
</organism>
<feature type="transmembrane region" description="Helical" evidence="1">
    <location>
        <begin position="47"/>
        <end position="67"/>
    </location>
</feature>
<dbReference type="HOGENOM" id="CLU_2702518_0_0_5"/>
<reference evidence="2 3" key="1">
    <citation type="submission" date="2005-12" db="EMBL/GenBank/DDBJ databases">
        <authorList>
            <person name="Moran M.A."/>
            <person name="Ferriera S."/>
            <person name="Johnson J."/>
            <person name="Kravitz S."/>
            <person name="Halpern A."/>
            <person name="Remington K."/>
            <person name="Beeson K."/>
            <person name="Tran B."/>
            <person name="Rogers Y.-H."/>
            <person name="Friedman R."/>
            <person name="Venter J.C."/>
        </authorList>
    </citation>
    <scope>NUCLEOTIDE SEQUENCE [LARGE SCALE GENOMIC DNA]</scope>
    <source>
        <strain evidence="3">ATCC BAA-591 / DSM 15170 / ISM</strain>
    </source>
</reference>
<evidence type="ECO:0000256" key="1">
    <source>
        <dbReference type="SAM" id="Phobius"/>
    </source>
</evidence>
<dbReference type="AlphaFoldDB" id="A3SK73"/>
<keyword evidence="3" id="KW-1185">Reference proteome</keyword>
<feature type="transmembrane region" description="Helical" evidence="1">
    <location>
        <begin position="7"/>
        <end position="27"/>
    </location>
</feature>
<sequence length="73" mass="7978">MFTTLGYVASFFALGIGVAAIVGAFIVAPDMFAPDFDRMDMRQSTLWMRQGATLIFLGLVLGVLCEISEKVEK</sequence>